<feature type="region of interest" description="Disordered" evidence="1">
    <location>
        <begin position="75"/>
        <end position="169"/>
    </location>
</feature>
<evidence type="ECO:0000256" key="1">
    <source>
        <dbReference type="SAM" id="MobiDB-lite"/>
    </source>
</evidence>
<sequence length="169" mass="18372">MNARLAEIARNLRRRGSPAVVVAPPAIVAIASPEVDPPNEQSDRLPDPVETEVEVGARVEPLAIVPSGAHRAIEIASSGSKEAGEVARVEGEPSKSKSASARIRTRVRRRVPANRASARADGPKSAWPRMRPKKRKTPSNSRNRSLGGSRLEKILRLRAAGSQRWMEKK</sequence>
<keyword evidence="3" id="KW-1185">Reference proteome</keyword>
<gene>
    <name evidence="2" type="ORF">Salat_1666900</name>
</gene>
<organism evidence="2 3">
    <name type="scientific">Sesamum alatum</name>
    <dbReference type="NCBI Taxonomy" id="300844"/>
    <lineage>
        <taxon>Eukaryota</taxon>
        <taxon>Viridiplantae</taxon>
        <taxon>Streptophyta</taxon>
        <taxon>Embryophyta</taxon>
        <taxon>Tracheophyta</taxon>
        <taxon>Spermatophyta</taxon>
        <taxon>Magnoliopsida</taxon>
        <taxon>eudicotyledons</taxon>
        <taxon>Gunneridae</taxon>
        <taxon>Pentapetalae</taxon>
        <taxon>asterids</taxon>
        <taxon>lamiids</taxon>
        <taxon>Lamiales</taxon>
        <taxon>Pedaliaceae</taxon>
        <taxon>Sesamum</taxon>
    </lineage>
</organism>
<evidence type="ECO:0000313" key="2">
    <source>
        <dbReference type="EMBL" id="KAK4424733.1"/>
    </source>
</evidence>
<evidence type="ECO:0000313" key="3">
    <source>
        <dbReference type="Proteomes" id="UP001293254"/>
    </source>
</evidence>
<name>A0AAE1Y6R5_9LAMI</name>
<feature type="compositionally biased region" description="Basic and acidic residues" evidence="1">
    <location>
        <begin position="82"/>
        <end position="95"/>
    </location>
</feature>
<proteinExistence type="predicted"/>
<dbReference type="EMBL" id="JACGWO010000006">
    <property type="protein sequence ID" value="KAK4424733.1"/>
    <property type="molecule type" value="Genomic_DNA"/>
</dbReference>
<dbReference type="Proteomes" id="UP001293254">
    <property type="component" value="Unassembled WGS sequence"/>
</dbReference>
<accession>A0AAE1Y6R5</accession>
<dbReference type="AlphaFoldDB" id="A0AAE1Y6R5"/>
<reference evidence="2" key="2">
    <citation type="journal article" date="2024" name="Plant">
        <title>Genomic evolution and insights into agronomic trait innovations of Sesamum species.</title>
        <authorList>
            <person name="Miao H."/>
            <person name="Wang L."/>
            <person name="Qu L."/>
            <person name="Liu H."/>
            <person name="Sun Y."/>
            <person name="Le M."/>
            <person name="Wang Q."/>
            <person name="Wei S."/>
            <person name="Zheng Y."/>
            <person name="Lin W."/>
            <person name="Duan Y."/>
            <person name="Cao H."/>
            <person name="Xiong S."/>
            <person name="Wang X."/>
            <person name="Wei L."/>
            <person name="Li C."/>
            <person name="Ma Q."/>
            <person name="Ju M."/>
            <person name="Zhao R."/>
            <person name="Li G."/>
            <person name="Mu C."/>
            <person name="Tian Q."/>
            <person name="Mei H."/>
            <person name="Zhang T."/>
            <person name="Gao T."/>
            <person name="Zhang H."/>
        </authorList>
    </citation>
    <scope>NUCLEOTIDE SEQUENCE</scope>
    <source>
        <strain evidence="2">3651</strain>
    </source>
</reference>
<feature type="compositionally biased region" description="Basic residues" evidence="1">
    <location>
        <begin position="103"/>
        <end position="112"/>
    </location>
</feature>
<comment type="caution">
    <text evidence="2">The sequence shown here is derived from an EMBL/GenBank/DDBJ whole genome shotgun (WGS) entry which is preliminary data.</text>
</comment>
<protein>
    <submittedName>
        <fullName evidence="2">Uncharacterized protein</fullName>
    </submittedName>
</protein>
<reference evidence="2" key="1">
    <citation type="submission" date="2020-06" db="EMBL/GenBank/DDBJ databases">
        <authorList>
            <person name="Li T."/>
            <person name="Hu X."/>
            <person name="Zhang T."/>
            <person name="Song X."/>
            <person name="Zhang H."/>
            <person name="Dai N."/>
            <person name="Sheng W."/>
            <person name="Hou X."/>
            <person name="Wei L."/>
        </authorList>
    </citation>
    <scope>NUCLEOTIDE SEQUENCE</scope>
    <source>
        <strain evidence="2">3651</strain>
        <tissue evidence="2">Leaf</tissue>
    </source>
</reference>
<feature type="compositionally biased region" description="Low complexity" evidence="1">
    <location>
        <begin position="139"/>
        <end position="149"/>
    </location>
</feature>